<dbReference type="CDD" id="cd02223">
    <property type="entry name" value="cupin_Bh2720-like"/>
    <property type="match status" value="1"/>
</dbReference>
<name>A8MES3_ALKOO</name>
<dbReference type="PANTHER" id="PTHR43346:SF1">
    <property type="entry name" value="QUERCETIN 2,3-DIOXYGENASE-RELATED"/>
    <property type="match status" value="1"/>
</dbReference>
<organism evidence="2 3">
    <name type="scientific">Alkaliphilus oremlandii (strain OhILAs)</name>
    <name type="common">Clostridium oremlandii (strain OhILAs)</name>
    <dbReference type="NCBI Taxonomy" id="350688"/>
    <lineage>
        <taxon>Bacteria</taxon>
        <taxon>Bacillati</taxon>
        <taxon>Bacillota</taxon>
        <taxon>Clostridia</taxon>
        <taxon>Peptostreptococcales</taxon>
        <taxon>Natronincolaceae</taxon>
        <taxon>Alkaliphilus</taxon>
    </lineage>
</organism>
<reference evidence="3" key="1">
    <citation type="submission" date="2007-10" db="EMBL/GenBank/DDBJ databases">
        <title>Complete genome of Alkaliphilus oremlandii OhILAs.</title>
        <authorList>
            <person name="Copeland A."/>
            <person name="Lucas S."/>
            <person name="Lapidus A."/>
            <person name="Barry K."/>
            <person name="Detter J.C."/>
            <person name="Glavina del Rio T."/>
            <person name="Hammon N."/>
            <person name="Israni S."/>
            <person name="Dalin E."/>
            <person name="Tice H."/>
            <person name="Pitluck S."/>
            <person name="Chain P."/>
            <person name="Malfatti S."/>
            <person name="Shin M."/>
            <person name="Vergez L."/>
            <person name="Schmutz J."/>
            <person name="Larimer F."/>
            <person name="Land M."/>
            <person name="Hauser L."/>
            <person name="Kyrpides N."/>
            <person name="Mikhailova N."/>
            <person name="Stolz J.F."/>
            <person name="Dawson A."/>
            <person name="Fisher E."/>
            <person name="Crable B."/>
            <person name="Perera E."/>
            <person name="Lisak J."/>
            <person name="Ranganathan M."/>
            <person name="Basu P."/>
            <person name="Richardson P."/>
        </authorList>
    </citation>
    <scope>NUCLEOTIDE SEQUENCE [LARGE SCALE GENOMIC DNA]</scope>
    <source>
        <strain evidence="3">OhILAs</strain>
    </source>
</reference>
<dbReference type="RefSeq" id="WP_012158714.1">
    <property type="nucleotide sequence ID" value="NC_009922.1"/>
</dbReference>
<proteinExistence type="predicted"/>
<sequence length="189" mass="21987">MEGMNAMYYNYPQYPCPYYGNSMIYDPYYMYTYYPYSYWSTMPNHPVPCEPPKKLKDYGPNPFVTNIDKATEQNDYFRIALWTGKYFQLTLMSIPVCDDIGLEMHPDVDQFLRIEQGQGTVMMGDCKNQLDFKAQVSEDCIIIVPAGKWHNLINTGCIPLKLYSIYAPPEHPHGTIHRTKKEAEEGHSH</sequence>
<dbReference type="eggNOG" id="COG0662">
    <property type="taxonomic scope" value="Bacteria"/>
</dbReference>
<dbReference type="STRING" id="350688.Clos_0853"/>
<dbReference type="PANTHER" id="PTHR43346">
    <property type="entry name" value="LIGAND BINDING DOMAIN PROTEIN, PUTATIVE (AFU_ORTHOLOGUE AFUA_6G14370)-RELATED"/>
    <property type="match status" value="1"/>
</dbReference>
<gene>
    <name evidence="2" type="ordered locus">Clos_0853</name>
</gene>
<dbReference type="HOGENOM" id="CLU_090569_1_0_9"/>
<dbReference type="EMBL" id="CP000853">
    <property type="protein sequence ID" value="ABW18402.1"/>
    <property type="molecule type" value="Genomic_DNA"/>
</dbReference>
<keyword evidence="3" id="KW-1185">Reference proteome</keyword>
<evidence type="ECO:0000259" key="1">
    <source>
        <dbReference type="Pfam" id="PF07883"/>
    </source>
</evidence>
<dbReference type="AlphaFoldDB" id="A8MES3"/>
<dbReference type="SUPFAM" id="SSF51182">
    <property type="entry name" value="RmlC-like cupins"/>
    <property type="match status" value="1"/>
</dbReference>
<dbReference type="Proteomes" id="UP000000269">
    <property type="component" value="Chromosome"/>
</dbReference>
<protein>
    <submittedName>
        <fullName evidence="2">Cupin 2 conserved barrel domain protein</fullName>
    </submittedName>
</protein>
<dbReference type="InterPro" id="IPR013096">
    <property type="entry name" value="Cupin_2"/>
</dbReference>
<dbReference type="InterPro" id="IPR052538">
    <property type="entry name" value="Flavonoid_dioxygenase-like"/>
</dbReference>
<evidence type="ECO:0000313" key="2">
    <source>
        <dbReference type="EMBL" id="ABW18402.1"/>
    </source>
</evidence>
<dbReference type="InterPro" id="IPR011051">
    <property type="entry name" value="RmlC_Cupin_sf"/>
</dbReference>
<dbReference type="Gene3D" id="2.60.120.10">
    <property type="entry name" value="Jelly Rolls"/>
    <property type="match status" value="1"/>
</dbReference>
<evidence type="ECO:0000313" key="3">
    <source>
        <dbReference type="Proteomes" id="UP000000269"/>
    </source>
</evidence>
<feature type="domain" description="Cupin type-2" evidence="1">
    <location>
        <begin position="92"/>
        <end position="166"/>
    </location>
</feature>
<dbReference type="Pfam" id="PF07883">
    <property type="entry name" value="Cupin_2"/>
    <property type="match status" value="1"/>
</dbReference>
<accession>A8MES3</accession>
<dbReference type="KEGG" id="aoe:Clos_0853"/>
<dbReference type="InterPro" id="IPR014710">
    <property type="entry name" value="RmlC-like_jellyroll"/>
</dbReference>